<organism evidence="1 2">
    <name type="scientific">Armillaria ostoyae</name>
    <name type="common">Armillaria root rot fungus</name>
    <dbReference type="NCBI Taxonomy" id="47428"/>
    <lineage>
        <taxon>Eukaryota</taxon>
        <taxon>Fungi</taxon>
        <taxon>Dikarya</taxon>
        <taxon>Basidiomycota</taxon>
        <taxon>Agaricomycotina</taxon>
        <taxon>Agaricomycetes</taxon>
        <taxon>Agaricomycetidae</taxon>
        <taxon>Agaricales</taxon>
        <taxon>Marasmiineae</taxon>
        <taxon>Physalacriaceae</taxon>
        <taxon>Armillaria</taxon>
    </lineage>
</organism>
<dbReference type="Proteomes" id="UP000219338">
    <property type="component" value="Unassembled WGS sequence"/>
</dbReference>
<keyword evidence="2" id="KW-1185">Reference proteome</keyword>
<accession>A0A284RX72</accession>
<name>A0A284RX72_ARMOS</name>
<dbReference type="AlphaFoldDB" id="A0A284RX72"/>
<sequence>MAISKTCMEMLQQHWQGVIDLVVLRAILISRSGLKLEWVEPRNFDTFSPKMLPVEALPGEQARPSIREDCSTAKPSDLSVPDFHVAIVYSTSVSTFSLHIDNQTPLSGAEFLFCYLGRLHWPACLDSPNAQCEHDCRLIGTSAHLQHISRSWAKIAGAEQHALSILQRRPYFHHCHQYQSVSMRSSASKMTRTSMAERNNSVTVP</sequence>
<evidence type="ECO:0000313" key="1">
    <source>
        <dbReference type="EMBL" id="SJL13353.1"/>
    </source>
</evidence>
<dbReference type="EMBL" id="FUEG01000019">
    <property type="protein sequence ID" value="SJL13353.1"/>
    <property type="molecule type" value="Genomic_DNA"/>
</dbReference>
<reference evidence="2" key="1">
    <citation type="journal article" date="2017" name="Nat. Ecol. Evol.">
        <title>Genome expansion and lineage-specific genetic innovations in the forest pathogenic fungi Armillaria.</title>
        <authorList>
            <person name="Sipos G."/>
            <person name="Prasanna A.N."/>
            <person name="Walter M.C."/>
            <person name="O'Connor E."/>
            <person name="Balint B."/>
            <person name="Krizsan K."/>
            <person name="Kiss B."/>
            <person name="Hess J."/>
            <person name="Varga T."/>
            <person name="Slot J."/>
            <person name="Riley R."/>
            <person name="Boka B."/>
            <person name="Rigling D."/>
            <person name="Barry K."/>
            <person name="Lee J."/>
            <person name="Mihaltcheva S."/>
            <person name="LaButti K."/>
            <person name="Lipzen A."/>
            <person name="Waldron R."/>
            <person name="Moloney N.M."/>
            <person name="Sperisen C."/>
            <person name="Kredics L."/>
            <person name="Vagvoelgyi C."/>
            <person name="Patrignani A."/>
            <person name="Fitzpatrick D."/>
            <person name="Nagy I."/>
            <person name="Doyle S."/>
            <person name="Anderson J.B."/>
            <person name="Grigoriev I.V."/>
            <person name="Gueldener U."/>
            <person name="Muensterkoetter M."/>
            <person name="Nagy L.G."/>
        </authorList>
    </citation>
    <scope>NUCLEOTIDE SEQUENCE [LARGE SCALE GENOMIC DNA]</scope>
    <source>
        <strain evidence="2">C18/9</strain>
    </source>
</reference>
<evidence type="ECO:0000313" key="2">
    <source>
        <dbReference type="Proteomes" id="UP000219338"/>
    </source>
</evidence>
<proteinExistence type="predicted"/>
<protein>
    <submittedName>
        <fullName evidence="1">Uncharacterized protein</fullName>
    </submittedName>
</protein>
<gene>
    <name evidence="1" type="ORF">ARMOST_16795</name>
</gene>